<feature type="non-terminal residue" evidence="1">
    <location>
        <position position="100"/>
    </location>
</feature>
<dbReference type="SUPFAM" id="SSF56219">
    <property type="entry name" value="DNase I-like"/>
    <property type="match status" value="1"/>
</dbReference>
<dbReference type="OrthoDB" id="1730414at2759"/>
<evidence type="ECO:0008006" key="3">
    <source>
        <dbReference type="Google" id="ProtNLM"/>
    </source>
</evidence>
<dbReference type="Proteomes" id="UP000015453">
    <property type="component" value="Unassembled WGS sequence"/>
</dbReference>
<protein>
    <recommendedName>
        <fullName evidence="3">Endonuclease/exonuclease/phosphatase domain-containing protein</fullName>
    </recommendedName>
</protein>
<dbReference type="AlphaFoldDB" id="S8E7E6"/>
<comment type="caution">
    <text evidence="1">The sequence shown here is derived from an EMBL/GenBank/DDBJ whole genome shotgun (WGS) entry which is preliminary data.</text>
</comment>
<sequence length="100" mass="11448">MVRFQFLVPRLREAFFMNMSGIPGPFCRNFVPVLHKATDSSPKSSDDAKFRLISYNILAQAYVQSAYFPHSPSSVLRWKYRSNAILTVLKGLEADFLCLQ</sequence>
<gene>
    <name evidence="1" type="ORF">M569_02976</name>
</gene>
<dbReference type="PANTHER" id="PTHR12121:SF68">
    <property type="entry name" value="CARBON CATABOLITE REPRESSOR PROTEIN 4 HOMOLOG 4-RELATED"/>
    <property type="match status" value="1"/>
</dbReference>
<keyword evidence="2" id="KW-1185">Reference proteome</keyword>
<accession>S8E7E6</accession>
<dbReference type="InterPro" id="IPR050410">
    <property type="entry name" value="CCR4/nocturin_mRNA_transcr"/>
</dbReference>
<organism evidence="1 2">
    <name type="scientific">Genlisea aurea</name>
    <dbReference type="NCBI Taxonomy" id="192259"/>
    <lineage>
        <taxon>Eukaryota</taxon>
        <taxon>Viridiplantae</taxon>
        <taxon>Streptophyta</taxon>
        <taxon>Embryophyta</taxon>
        <taxon>Tracheophyta</taxon>
        <taxon>Spermatophyta</taxon>
        <taxon>Magnoliopsida</taxon>
        <taxon>eudicotyledons</taxon>
        <taxon>Gunneridae</taxon>
        <taxon>Pentapetalae</taxon>
        <taxon>asterids</taxon>
        <taxon>lamiids</taxon>
        <taxon>Lamiales</taxon>
        <taxon>Lentibulariaceae</taxon>
        <taxon>Genlisea</taxon>
    </lineage>
</organism>
<dbReference type="EMBL" id="AUSU01001113">
    <property type="protein sequence ID" value="EPS71783.1"/>
    <property type="molecule type" value="Genomic_DNA"/>
</dbReference>
<reference evidence="1 2" key="1">
    <citation type="journal article" date="2013" name="BMC Genomics">
        <title>The miniature genome of a carnivorous plant Genlisea aurea contains a low number of genes and short non-coding sequences.</title>
        <authorList>
            <person name="Leushkin E.V."/>
            <person name="Sutormin R.A."/>
            <person name="Nabieva E.R."/>
            <person name="Penin A.A."/>
            <person name="Kondrashov A.S."/>
            <person name="Logacheva M.D."/>
        </authorList>
    </citation>
    <scope>NUCLEOTIDE SEQUENCE [LARGE SCALE GENOMIC DNA]</scope>
</reference>
<dbReference type="Gene3D" id="3.60.10.10">
    <property type="entry name" value="Endonuclease/exonuclease/phosphatase"/>
    <property type="match status" value="1"/>
</dbReference>
<evidence type="ECO:0000313" key="2">
    <source>
        <dbReference type="Proteomes" id="UP000015453"/>
    </source>
</evidence>
<dbReference type="InterPro" id="IPR036691">
    <property type="entry name" value="Endo/exonu/phosph_ase_sf"/>
</dbReference>
<name>S8E7E6_9LAMI</name>
<dbReference type="GO" id="GO:0000175">
    <property type="term" value="F:3'-5'-RNA exonuclease activity"/>
    <property type="evidence" value="ECO:0007669"/>
    <property type="project" value="TreeGrafter"/>
</dbReference>
<evidence type="ECO:0000313" key="1">
    <source>
        <dbReference type="EMBL" id="EPS71783.1"/>
    </source>
</evidence>
<dbReference type="PANTHER" id="PTHR12121">
    <property type="entry name" value="CARBON CATABOLITE REPRESSOR PROTEIN 4"/>
    <property type="match status" value="1"/>
</dbReference>
<proteinExistence type="predicted"/>